<gene>
    <name evidence="3" type="ORF">PQJ61_14235</name>
</gene>
<dbReference type="PANTHER" id="PTHR46889">
    <property type="entry name" value="TRANSPOSASE INSF FOR INSERTION SEQUENCE IS3B-RELATED"/>
    <property type="match status" value="1"/>
</dbReference>
<dbReference type="Gene3D" id="3.30.420.10">
    <property type="entry name" value="Ribonuclease H-like superfamily/Ribonuclease H"/>
    <property type="match status" value="1"/>
</dbReference>
<proteinExistence type="predicted"/>
<dbReference type="PANTHER" id="PTHR46889:SF4">
    <property type="entry name" value="TRANSPOSASE INSO FOR INSERTION SEQUENCE ELEMENT IS911B-RELATED"/>
    <property type="match status" value="1"/>
</dbReference>
<dbReference type="Pfam" id="PF13276">
    <property type="entry name" value="HTH_21"/>
    <property type="match status" value="1"/>
</dbReference>
<reference evidence="3 4" key="1">
    <citation type="submission" date="2022-12" db="EMBL/GenBank/DDBJ databases">
        <title>Metagenome assembled genome from gulf of manar.</title>
        <authorList>
            <person name="Kohli P."/>
            <person name="Pk S."/>
            <person name="Venkata Ramana C."/>
            <person name="Sasikala C."/>
        </authorList>
    </citation>
    <scope>NUCLEOTIDE SEQUENCE [LARGE SCALE GENOMIC DNA]</scope>
    <source>
        <strain evidence="3">JB008</strain>
    </source>
</reference>
<organism evidence="3 4">
    <name type="scientific">Candidatus Thalassospirochaeta sargassi</name>
    <dbReference type="NCBI Taxonomy" id="3119039"/>
    <lineage>
        <taxon>Bacteria</taxon>
        <taxon>Pseudomonadati</taxon>
        <taxon>Spirochaetota</taxon>
        <taxon>Spirochaetia</taxon>
        <taxon>Spirochaetales</taxon>
        <taxon>Spirochaetaceae</taxon>
        <taxon>Candidatus Thalassospirochaeta</taxon>
    </lineage>
</organism>
<dbReference type="Proteomes" id="UP001221217">
    <property type="component" value="Unassembled WGS sequence"/>
</dbReference>
<dbReference type="Pfam" id="PF00665">
    <property type="entry name" value="rve"/>
    <property type="match status" value="1"/>
</dbReference>
<dbReference type="InterPro" id="IPR036397">
    <property type="entry name" value="RNaseH_sf"/>
</dbReference>
<dbReference type="InterPro" id="IPR002514">
    <property type="entry name" value="Transposase_8"/>
</dbReference>
<dbReference type="InterPro" id="IPR048020">
    <property type="entry name" value="Transpos_IS3"/>
</dbReference>
<evidence type="ECO:0000313" key="3">
    <source>
        <dbReference type="EMBL" id="MDC7227921.1"/>
    </source>
</evidence>
<dbReference type="InterPro" id="IPR012337">
    <property type="entry name" value="RNaseH-like_sf"/>
</dbReference>
<keyword evidence="1" id="KW-0175">Coiled coil</keyword>
<dbReference type="GO" id="GO:0006313">
    <property type="term" value="P:DNA transposition"/>
    <property type="evidence" value="ECO:0007669"/>
    <property type="project" value="InterPro"/>
</dbReference>
<dbReference type="SUPFAM" id="SSF46689">
    <property type="entry name" value="Homeodomain-like"/>
    <property type="match status" value="1"/>
</dbReference>
<dbReference type="GO" id="GO:0015074">
    <property type="term" value="P:DNA integration"/>
    <property type="evidence" value="ECO:0007669"/>
    <property type="project" value="InterPro"/>
</dbReference>
<accession>A0AAJ1IJ21</accession>
<dbReference type="PROSITE" id="PS50994">
    <property type="entry name" value="INTEGRASE"/>
    <property type="match status" value="1"/>
</dbReference>
<comment type="caution">
    <text evidence="3">The sequence shown here is derived from an EMBL/GenBank/DDBJ whole genome shotgun (WGS) entry which is preliminary data.</text>
</comment>
<dbReference type="NCBIfam" id="NF033516">
    <property type="entry name" value="transpos_IS3"/>
    <property type="match status" value="1"/>
</dbReference>
<dbReference type="AlphaFoldDB" id="A0AAJ1IJ21"/>
<name>A0AAJ1IJ21_9SPIO</name>
<dbReference type="InterPro" id="IPR050900">
    <property type="entry name" value="Transposase_IS3/IS150/IS904"/>
</dbReference>
<dbReference type="Pfam" id="PF13333">
    <property type="entry name" value="rve_2"/>
    <property type="match status" value="1"/>
</dbReference>
<sequence>MGKSRYTDEFKKEAVTQIVERGYSVKDVAERIGVSTHSLYKWLHADPRNPKSQKAEQQMSAQEKEIQRLQSELRRVTEERDILKKAAAFLRKSVRVRYAFIKANRTEFRVVSMCRVLKVHRSGFYAWLNKPKSDREIEDERILKQIKHFWDESDKVYGSPRIFEDLRESGEVCGLNRVARIMRENKIQAEIGLKRRRYKYGKPSVAHENHLQQNFNYDEIDVAWVTDITYIPTSEGWLYLAVVMDLCSRRIVGWSMQNTLHRDIVVQALLSAFWRRRPKNKVIIHSDQGTQYSSSDWNRFCKNNNFIQSMSRRGNCYDNAAVESFFNSLKKERTRRRKYLTRDDARNDIFDYIEVFYNRKRRHEHLNRRSPVDFEKALMAS</sequence>
<dbReference type="InterPro" id="IPR001584">
    <property type="entry name" value="Integrase_cat-core"/>
</dbReference>
<evidence type="ECO:0000313" key="4">
    <source>
        <dbReference type="Proteomes" id="UP001221217"/>
    </source>
</evidence>
<dbReference type="InterPro" id="IPR025948">
    <property type="entry name" value="HTH-like_dom"/>
</dbReference>
<dbReference type="Gene3D" id="1.10.10.60">
    <property type="entry name" value="Homeodomain-like"/>
    <property type="match status" value="1"/>
</dbReference>
<evidence type="ECO:0000256" key="1">
    <source>
        <dbReference type="SAM" id="Coils"/>
    </source>
</evidence>
<dbReference type="InterPro" id="IPR009057">
    <property type="entry name" value="Homeodomain-like_sf"/>
</dbReference>
<feature type="coiled-coil region" evidence="1">
    <location>
        <begin position="52"/>
        <end position="86"/>
    </location>
</feature>
<dbReference type="EMBL" id="JAQQAL010000035">
    <property type="protein sequence ID" value="MDC7227921.1"/>
    <property type="molecule type" value="Genomic_DNA"/>
</dbReference>
<evidence type="ECO:0000259" key="2">
    <source>
        <dbReference type="PROSITE" id="PS50994"/>
    </source>
</evidence>
<dbReference type="GO" id="GO:0003677">
    <property type="term" value="F:DNA binding"/>
    <property type="evidence" value="ECO:0007669"/>
    <property type="project" value="InterPro"/>
</dbReference>
<dbReference type="SUPFAM" id="SSF53098">
    <property type="entry name" value="Ribonuclease H-like"/>
    <property type="match status" value="1"/>
</dbReference>
<dbReference type="GO" id="GO:0004803">
    <property type="term" value="F:transposase activity"/>
    <property type="evidence" value="ECO:0007669"/>
    <property type="project" value="InterPro"/>
</dbReference>
<protein>
    <submittedName>
        <fullName evidence="3">IS3 family transposase</fullName>
    </submittedName>
</protein>
<feature type="domain" description="Integrase catalytic" evidence="2">
    <location>
        <begin position="215"/>
        <end position="379"/>
    </location>
</feature>
<dbReference type="Pfam" id="PF01527">
    <property type="entry name" value="HTH_Tnp_1"/>
    <property type="match status" value="1"/>
</dbReference>